<name>A0A165C4L1_9BASI</name>
<dbReference type="GO" id="GO:0005737">
    <property type="term" value="C:cytoplasm"/>
    <property type="evidence" value="ECO:0007669"/>
    <property type="project" value="TreeGrafter"/>
</dbReference>
<gene>
    <name evidence="2" type="ORF">CALCODRAFT_461891</name>
</gene>
<dbReference type="InterPro" id="IPR040079">
    <property type="entry name" value="Glutathione_S-Trfase"/>
</dbReference>
<evidence type="ECO:0000259" key="1">
    <source>
        <dbReference type="Pfam" id="PF17172"/>
    </source>
</evidence>
<dbReference type="AlphaFoldDB" id="A0A165C4L1"/>
<dbReference type="Pfam" id="PF17172">
    <property type="entry name" value="GST_N_4"/>
    <property type="match status" value="1"/>
</dbReference>
<dbReference type="OrthoDB" id="5809458at2759"/>
<accession>A0A165C4L1</accession>
<dbReference type="InterPro" id="IPR012336">
    <property type="entry name" value="Thioredoxin-like_fold"/>
</dbReference>
<evidence type="ECO:0000313" key="3">
    <source>
        <dbReference type="Proteomes" id="UP000076842"/>
    </source>
</evidence>
<evidence type="ECO:0000313" key="2">
    <source>
        <dbReference type="EMBL" id="KZT50231.1"/>
    </source>
</evidence>
<dbReference type="InterPro" id="IPR050931">
    <property type="entry name" value="Mito_Protein_Transport_Metaxin"/>
</dbReference>
<protein>
    <recommendedName>
        <fullName evidence="1">Thioredoxin-like fold domain-containing protein</fullName>
    </recommendedName>
</protein>
<proteinExistence type="predicted"/>
<dbReference type="PANTHER" id="PTHR12289:SF41">
    <property type="entry name" value="FAILED AXON CONNECTIONS-RELATED"/>
    <property type="match status" value="1"/>
</dbReference>
<keyword evidence="3" id="KW-1185">Reference proteome</keyword>
<dbReference type="InParanoid" id="A0A165C4L1"/>
<feature type="domain" description="Thioredoxin-like fold" evidence="1">
    <location>
        <begin position="20"/>
        <end position="118"/>
    </location>
</feature>
<sequence>MPLKLHNFGEPASIPKQSYFCQKLETHFRAAGFKNYVTTASLPTSGPKGKCPYVTFENGEKMGDSHWVVQEMVKRGMMKDLDAGLSDEQKADTRAWKSYVEEVIFPSNVVTRYGDDKNWAVFVSEALGKLPIVARSPLAWTIRKGALSQLWARGTGRYSKPEIAEILEDALRDLDLKLGAKSETEGDGSGFVYGGAEPTSLDVVIYSWLVCVMSTKCNPVQAAGILRSERLRGYVRRLTELWFPEYEGVLKLTGELEAVAIEVVD</sequence>
<organism evidence="2 3">
    <name type="scientific">Calocera cornea HHB12733</name>
    <dbReference type="NCBI Taxonomy" id="1353952"/>
    <lineage>
        <taxon>Eukaryota</taxon>
        <taxon>Fungi</taxon>
        <taxon>Dikarya</taxon>
        <taxon>Basidiomycota</taxon>
        <taxon>Agaricomycotina</taxon>
        <taxon>Dacrymycetes</taxon>
        <taxon>Dacrymycetales</taxon>
        <taxon>Dacrymycetaceae</taxon>
        <taxon>Calocera</taxon>
    </lineage>
</organism>
<dbReference type="SFLD" id="SFLDG01180">
    <property type="entry name" value="SUF1"/>
    <property type="match status" value="1"/>
</dbReference>
<reference evidence="2 3" key="1">
    <citation type="journal article" date="2016" name="Mol. Biol. Evol.">
        <title>Comparative Genomics of Early-Diverging Mushroom-Forming Fungi Provides Insights into the Origins of Lignocellulose Decay Capabilities.</title>
        <authorList>
            <person name="Nagy L.G."/>
            <person name="Riley R."/>
            <person name="Tritt A."/>
            <person name="Adam C."/>
            <person name="Daum C."/>
            <person name="Floudas D."/>
            <person name="Sun H."/>
            <person name="Yadav J.S."/>
            <person name="Pangilinan J."/>
            <person name="Larsson K.H."/>
            <person name="Matsuura K."/>
            <person name="Barry K."/>
            <person name="Labutti K."/>
            <person name="Kuo R."/>
            <person name="Ohm R.A."/>
            <person name="Bhattacharya S.S."/>
            <person name="Shirouzu T."/>
            <person name="Yoshinaga Y."/>
            <person name="Martin F.M."/>
            <person name="Grigoriev I.V."/>
            <person name="Hibbett D.S."/>
        </authorList>
    </citation>
    <scope>NUCLEOTIDE SEQUENCE [LARGE SCALE GENOMIC DNA]</scope>
    <source>
        <strain evidence="2 3">HHB12733</strain>
    </source>
</reference>
<dbReference type="EMBL" id="KV424206">
    <property type="protein sequence ID" value="KZT50231.1"/>
    <property type="molecule type" value="Genomic_DNA"/>
</dbReference>
<dbReference type="PANTHER" id="PTHR12289">
    <property type="entry name" value="METAXIN RELATED"/>
    <property type="match status" value="1"/>
</dbReference>
<dbReference type="SFLD" id="SFLDS00019">
    <property type="entry name" value="Glutathione_Transferase_(cytos"/>
    <property type="match status" value="1"/>
</dbReference>
<dbReference type="Proteomes" id="UP000076842">
    <property type="component" value="Unassembled WGS sequence"/>
</dbReference>